<organism evidence="2 3">
    <name type="scientific">Panagrolaimus superbus</name>
    <dbReference type="NCBI Taxonomy" id="310955"/>
    <lineage>
        <taxon>Eukaryota</taxon>
        <taxon>Metazoa</taxon>
        <taxon>Ecdysozoa</taxon>
        <taxon>Nematoda</taxon>
        <taxon>Chromadorea</taxon>
        <taxon>Rhabditida</taxon>
        <taxon>Tylenchina</taxon>
        <taxon>Panagrolaimomorpha</taxon>
        <taxon>Panagrolaimoidea</taxon>
        <taxon>Panagrolaimidae</taxon>
        <taxon>Panagrolaimus</taxon>
    </lineage>
</organism>
<dbReference type="WBParaSite" id="PSU_v2.g15413.t1">
    <property type="protein sequence ID" value="PSU_v2.g15413.t1"/>
    <property type="gene ID" value="PSU_v2.g15413"/>
</dbReference>
<feature type="region of interest" description="Disordered" evidence="1">
    <location>
        <begin position="1"/>
        <end position="173"/>
    </location>
</feature>
<feature type="compositionally biased region" description="Basic and acidic residues" evidence="1">
    <location>
        <begin position="75"/>
        <end position="90"/>
    </location>
</feature>
<protein>
    <submittedName>
        <fullName evidence="3">Uncharacterized protein</fullName>
    </submittedName>
</protein>
<name>A0A914Y9H1_9BILA</name>
<proteinExistence type="predicted"/>
<keyword evidence="2" id="KW-1185">Reference proteome</keyword>
<feature type="compositionally biased region" description="Basic and acidic residues" evidence="1">
    <location>
        <begin position="141"/>
        <end position="157"/>
    </location>
</feature>
<sequence length="173" mass="19893">MEQSIYQQNDDQENVDIPMHDIHQNETSPPASPTELLDPESPMQKAQDVMVNSFYPGAEHDEPPRLPSPDPNESVEERSHEEHVERDPIQAHDQAFEPGFISSHNDEEHHHEEEASEQQHNGIQDDENLEPPLSNRSLESFQRHEEEVAADIQHDNDVSSYNDNVADLEEDNY</sequence>
<dbReference type="Proteomes" id="UP000887577">
    <property type="component" value="Unplaced"/>
</dbReference>
<reference evidence="3" key="1">
    <citation type="submission" date="2022-11" db="UniProtKB">
        <authorList>
            <consortium name="WormBaseParasite"/>
        </authorList>
    </citation>
    <scope>IDENTIFICATION</scope>
</reference>
<feature type="compositionally biased region" description="Basic and acidic residues" evidence="1">
    <location>
        <begin position="104"/>
        <end position="113"/>
    </location>
</feature>
<evidence type="ECO:0000256" key="1">
    <source>
        <dbReference type="SAM" id="MobiDB-lite"/>
    </source>
</evidence>
<dbReference type="AlphaFoldDB" id="A0A914Y9H1"/>
<accession>A0A914Y9H1</accession>
<evidence type="ECO:0000313" key="3">
    <source>
        <dbReference type="WBParaSite" id="PSU_v2.g15413.t1"/>
    </source>
</evidence>
<evidence type="ECO:0000313" key="2">
    <source>
        <dbReference type="Proteomes" id="UP000887577"/>
    </source>
</evidence>